<organism evidence="1">
    <name type="scientific">uncultured Caudovirales phage</name>
    <dbReference type="NCBI Taxonomy" id="2100421"/>
    <lineage>
        <taxon>Viruses</taxon>
        <taxon>Duplodnaviria</taxon>
        <taxon>Heunggongvirae</taxon>
        <taxon>Uroviricota</taxon>
        <taxon>Caudoviricetes</taxon>
        <taxon>Peduoviridae</taxon>
        <taxon>Maltschvirus</taxon>
        <taxon>Maltschvirus maltsch</taxon>
    </lineage>
</organism>
<sequence length="124" mass="13833">MSKLSDFDLDLAKGQEGEGLVEELLTGGKTVEVKTDLKWKDTGNLYIETVCWSHNNENWYLSGLSSTKAEYWAFVLEGTTLLVPTEVLKQVVTARGRAITCNIPPNPSKGYLIKVEDIINSLRK</sequence>
<reference evidence="1" key="1">
    <citation type="submission" date="2020-04" db="EMBL/GenBank/DDBJ databases">
        <authorList>
            <person name="Chiriac C."/>
            <person name="Salcher M."/>
            <person name="Ghai R."/>
            <person name="Kavagutti S V."/>
        </authorList>
    </citation>
    <scope>NUCLEOTIDE SEQUENCE</scope>
</reference>
<accession>A0A6J5LZM8</accession>
<evidence type="ECO:0000313" key="1">
    <source>
        <dbReference type="EMBL" id="CAB4140044.1"/>
    </source>
</evidence>
<proteinExistence type="predicted"/>
<name>A0A6J5LZM8_9CAUD</name>
<protein>
    <submittedName>
        <fullName evidence="1">Uncharacterized protein</fullName>
    </submittedName>
</protein>
<gene>
    <name evidence="1" type="ORF">UFOVP404_13</name>
</gene>
<dbReference type="EMBL" id="LR796377">
    <property type="protein sequence ID" value="CAB4140044.1"/>
    <property type="molecule type" value="Genomic_DNA"/>
</dbReference>